<gene>
    <name evidence="1" type="ORF">I4F81_008850</name>
</gene>
<name>A0ACC3C8M0_PYRYE</name>
<protein>
    <submittedName>
        <fullName evidence="1">Uncharacterized protein</fullName>
    </submittedName>
</protein>
<dbReference type="Proteomes" id="UP000798662">
    <property type="component" value="Chromosome 2"/>
</dbReference>
<comment type="caution">
    <text evidence="1">The sequence shown here is derived from an EMBL/GenBank/DDBJ whole genome shotgun (WGS) entry which is preliminary data.</text>
</comment>
<keyword evidence="2" id="KW-1185">Reference proteome</keyword>
<reference evidence="1" key="1">
    <citation type="submission" date="2019-11" db="EMBL/GenBank/DDBJ databases">
        <title>Nori genome reveals adaptations in red seaweeds to the harsh intertidal environment.</title>
        <authorList>
            <person name="Wang D."/>
            <person name="Mao Y."/>
        </authorList>
    </citation>
    <scope>NUCLEOTIDE SEQUENCE</scope>
    <source>
        <tissue evidence="1">Gametophyte</tissue>
    </source>
</reference>
<sequence length="341" mass="34901">MAASRPWSSPSSARCTMHLGFVSLVGAAAGAAAARRGAPSPSSTRVPLPTGVAAATTLWPGRRHPRLVPLSPAAAAAAAVAAAAAAATTTPAPLAGRTATRHDRRGGGVPATAPPPPSSRPSPTTCSLHPLSHRTVAWLAPVLPHRAQWRLHRGTRAQRLDRLLMAVVGGVLTLLLPAPFGRVGRLLGLAFFAALPMLAPAFAAAVANARFRAAGRYAALLRGRLRGATRVSTPATGDATELRIGDADGRALRLTVPGTAALAGGRADRRAPPGGGGGGGSAGIPLGTAVEVVVVAEDPDFDAIRGVSEVYVPEAHLFLGAYRYLRASRLRRLWGRGLGYD</sequence>
<evidence type="ECO:0000313" key="1">
    <source>
        <dbReference type="EMBL" id="KAK1866330.1"/>
    </source>
</evidence>
<dbReference type="EMBL" id="CM020619">
    <property type="protein sequence ID" value="KAK1866330.1"/>
    <property type="molecule type" value="Genomic_DNA"/>
</dbReference>
<proteinExistence type="predicted"/>
<evidence type="ECO:0000313" key="2">
    <source>
        <dbReference type="Proteomes" id="UP000798662"/>
    </source>
</evidence>
<accession>A0ACC3C8M0</accession>
<organism evidence="1 2">
    <name type="scientific">Pyropia yezoensis</name>
    <name type="common">Susabi-nori</name>
    <name type="synonym">Porphyra yezoensis</name>
    <dbReference type="NCBI Taxonomy" id="2788"/>
    <lineage>
        <taxon>Eukaryota</taxon>
        <taxon>Rhodophyta</taxon>
        <taxon>Bangiophyceae</taxon>
        <taxon>Bangiales</taxon>
        <taxon>Bangiaceae</taxon>
        <taxon>Pyropia</taxon>
    </lineage>
</organism>